<organism evidence="2 3">
    <name type="scientific">Sphingobium tyrosinilyticum</name>
    <dbReference type="NCBI Taxonomy" id="2715436"/>
    <lineage>
        <taxon>Bacteria</taxon>
        <taxon>Pseudomonadati</taxon>
        <taxon>Pseudomonadota</taxon>
        <taxon>Alphaproteobacteria</taxon>
        <taxon>Sphingomonadales</taxon>
        <taxon>Sphingomonadaceae</taxon>
        <taxon>Sphingobium</taxon>
    </lineage>
</organism>
<comment type="caution">
    <text evidence="2">The sequence shown here is derived from an EMBL/GenBank/DDBJ whole genome shotgun (WGS) entry which is preliminary data.</text>
</comment>
<dbReference type="InterPro" id="IPR036388">
    <property type="entry name" value="WH-like_DNA-bd_sf"/>
</dbReference>
<dbReference type="RefSeq" id="WP_380805559.1">
    <property type="nucleotide sequence ID" value="NZ_JBHSFZ010000031.1"/>
</dbReference>
<dbReference type="SUPFAM" id="SSF88659">
    <property type="entry name" value="Sigma3 and sigma4 domains of RNA polymerase sigma factors"/>
    <property type="match status" value="1"/>
</dbReference>
<dbReference type="Pfam" id="PF08281">
    <property type="entry name" value="Sigma70_r4_2"/>
    <property type="match status" value="1"/>
</dbReference>
<dbReference type="InterPro" id="IPR013249">
    <property type="entry name" value="RNA_pol_sigma70_r4_t2"/>
</dbReference>
<proteinExistence type="predicted"/>
<evidence type="ECO:0000313" key="2">
    <source>
        <dbReference type="EMBL" id="MFC4595406.1"/>
    </source>
</evidence>
<name>A0ABV9F0I7_9SPHN</name>
<keyword evidence="3" id="KW-1185">Reference proteome</keyword>
<evidence type="ECO:0000313" key="3">
    <source>
        <dbReference type="Proteomes" id="UP001595957"/>
    </source>
</evidence>
<dbReference type="Gene3D" id="1.10.10.10">
    <property type="entry name" value="Winged helix-like DNA-binding domain superfamily/Winged helix DNA-binding domain"/>
    <property type="match status" value="1"/>
</dbReference>
<protein>
    <submittedName>
        <fullName evidence="2">RNA polymerase sigma factor</fullName>
    </submittedName>
</protein>
<gene>
    <name evidence="2" type="ORF">ACFO3E_14560</name>
</gene>
<sequence>MSSKPSNQTASKGVDPGETNIAFGGSPIHLGPLLREIAAALRKPLFGRFWPMQRRRYAALADDIDRLLQQQAPTPLSLATAEAVQLADIPPGVRVDVGQTNVMPTAAGVWVHAQFLVDWSLILPSLPNFARSRYVEAIAALPERQRQVFMLHRFGGLDLNEIAKRLDQDISACERALAQALASIARHIDQIDQ</sequence>
<dbReference type="EMBL" id="JBHSFZ010000031">
    <property type="protein sequence ID" value="MFC4595406.1"/>
    <property type="molecule type" value="Genomic_DNA"/>
</dbReference>
<dbReference type="CDD" id="cd06171">
    <property type="entry name" value="Sigma70_r4"/>
    <property type="match status" value="1"/>
</dbReference>
<accession>A0ABV9F0I7</accession>
<reference evidence="3" key="1">
    <citation type="journal article" date="2019" name="Int. J. Syst. Evol. Microbiol.">
        <title>The Global Catalogue of Microorganisms (GCM) 10K type strain sequencing project: providing services to taxonomists for standard genome sequencing and annotation.</title>
        <authorList>
            <consortium name="The Broad Institute Genomics Platform"/>
            <consortium name="The Broad Institute Genome Sequencing Center for Infectious Disease"/>
            <person name="Wu L."/>
            <person name="Ma J."/>
        </authorList>
    </citation>
    <scope>NUCLEOTIDE SEQUENCE [LARGE SCALE GENOMIC DNA]</scope>
    <source>
        <strain evidence="3">NBRC 103632</strain>
    </source>
</reference>
<evidence type="ECO:0000259" key="1">
    <source>
        <dbReference type="Pfam" id="PF08281"/>
    </source>
</evidence>
<dbReference type="InterPro" id="IPR013324">
    <property type="entry name" value="RNA_pol_sigma_r3/r4-like"/>
</dbReference>
<dbReference type="Proteomes" id="UP001595957">
    <property type="component" value="Unassembled WGS sequence"/>
</dbReference>
<feature type="domain" description="RNA polymerase sigma factor 70 region 4 type 2" evidence="1">
    <location>
        <begin position="134"/>
        <end position="182"/>
    </location>
</feature>